<comment type="caution">
    <text evidence="5">The sequence shown here is derived from an EMBL/GenBank/DDBJ whole genome shotgun (WGS) entry which is preliminary data.</text>
</comment>
<reference evidence="5 6" key="1">
    <citation type="submission" date="2016-09" db="EMBL/GenBank/DDBJ databases">
        <title>Rhizobium oryziradicis sp. nov., isolated from the root of rice.</title>
        <authorList>
            <person name="Zhao J."/>
            <person name="Zhang X."/>
        </authorList>
    </citation>
    <scope>NUCLEOTIDE SEQUENCE [LARGE SCALE GENOMIC DNA]</scope>
    <source>
        <strain evidence="5 6">N19</strain>
    </source>
</reference>
<keyword evidence="1" id="KW-1188">Viral release from host cell</keyword>
<evidence type="ECO:0000256" key="1">
    <source>
        <dbReference type="ARBA" id="ARBA00022612"/>
    </source>
</evidence>
<gene>
    <name evidence="5" type="ORF">BJF95_06175</name>
</gene>
<dbReference type="STRING" id="1867956.BJF95_06175"/>
<dbReference type="InterPro" id="IPR054613">
    <property type="entry name" value="Peptidase_S78_dom"/>
</dbReference>
<proteinExistence type="predicted"/>
<protein>
    <submittedName>
        <fullName evidence="5">Primosome assembly protein PriA</fullName>
    </submittedName>
</protein>
<keyword evidence="6" id="KW-1185">Reference proteome</keyword>
<evidence type="ECO:0000256" key="3">
    <source>
        <dbReference type="ARBA" id="ARBA00022801"/>
    </source>
</evidence>
<dbReference type="NCBIfam" id="TIGR01543">
    <property type="entry name" value="proheadase_HK97"/>
    <property type="match status" value="1"/>
</dbReference>
<dbReference type="OrthoDB" id="9804926at2"/>
<dbReference type="Pfam" id="PF04586">
    <property type="entry name" value="Peptidase_S78"/>
    <property type="match status" value="1"/>
</dbReference>
<dbReference type="EMBL" id="MKIM01000027">
    <property type="protein sequence ID" value="OLP44147.1"/>
    <property type="molecule type" value="Genomic_DNA"/>
</dbReference>
<dbReference type="AlphaFoldDB" id="A0A1Q8ZQ08"/>
<accession>A0A1Q8ZQ08</accession>
<evidence type="ECO:0000256" key="2">
    <source>
        <dbReference type="ARBA" id="ARBA00022670"/>
    </source>
</evidence>
<organism evidence="5 6">
    <name type="scientific">Rhizobium oryziradicis</name>
    <dbReference type="NCBI Taxonomy" id="1867956"/>
    <lineage>
        <taxon>Bacteria</taxon>
        <taxon>Pseudomonadati</taxon>
        <taxon>Pseudomonadota</taxon>
        <taxon>Alphaproteobacteria</taxon>
        <taxon>Hyphomicrobiales</taxon>
        <taxon>Rhizobiaceae</taxon>
        <taxon>Rhizobium/Agrobacterium group</taxon>
        <taxon>Rhizobium</taxon>
    </lineage>
</organism>
<dbReference type="GO" id="GO:0006508">
    <property type="term" value="P:proteolysis"/>
    <property type="evidence" value="ECO:0007669"/>
    <property type="project" value="UniProtKB-KW"/>
</dbReference>
<evidence type="ECO:0000313" key="5">
    <source>
        <dbReference type="EMBL" id="OLP44147.1"/>
    </source>
</evidence>
<dbReference type="InterPro" id="IPR006433">
    <property type="entry name" value="Prohead_protease"/>
</dbReference>
<name>A0A1Q8ZQ08_9HYPH</name>
<keyword evidence="2" id="KW-0645">Protease</keyword>
<evidence type="ECO:0000259" key="4">
    <source>
        <dbReference type="Pfam" id="PF04586"/>
    </source>
</evidence>
<dbReference type="RefSeq" id="WP_075639652.1">
    <property type="nucleotide sequence ID" value="NZ_MKIM01000027.1"/>
</dbReference>
<keyword evidence="3" id="KW-0378">Hydrolase</keyword>
<dbReference type="Proteomes" id="UP000186894">
    <property type="component" value="Unassembled WGS sequence"/>
</dbReference>
<evidence type="ECO:0000313" key="6">
    <source>
        <dbReference type="Proteomes" id="UP000186894"/>
    </source>
</evidence>
<feature type="domain" description="Prohead serine protease" evidence="4">
    <location>
        <begin position="8"/>
        <end position="151"/>
    </location>
</feature>
<dbReference type="GO" id="GO:0008233">
    <property type="term" value="F:peptidase activity"/>
    <property type="evidence" value="ECO:0007669"/>
    <property type="project" value="UniProtKB-KW"/>
</dbReference>
<sequence>MKTKNFDLQVKSLSEDGTFLGYGSIFGNVDSYGEKVVAGAFNESLARHKAQGSSVKMLWQHDPSQPIGIWEELTEDSRGLHGKGRLILEVEKAREALALMKARALGGLSIGYREEDTDRDGKVKLLKKLDLYEISPVTFPANDLATIESVKSDRFTEFVQRLKDGNPMPADDFAEILRGLGVPSSIASEIATLGYAKAVSAQTHADEAAGNALKALRDAASRFKTL</sequence>